<reference evidence="2 4" key="1">
    <citation type="submission" date="2020-01" db="EMBL/GenBank/DDBJ databases">
        <authorList>
            <consortium name="DOE Joint Genome Institute"/>
            <person name="Haridas S."/>
            <person name="Albert R."/>
            <person name="Binder M."/>
            <person name="Bloem J."/>
            <person name="Labutti K."/>
            <person name="Salamov A."/>
            <person name="Andreopoulos B."/>
            <person name="Baker S.E."/>
            <person name="Barry K."/>
            <person name="Bills G."/>
            <person name="Bluhm B.H."/>
            <person name="Cannon C."/>
            <person name="Castanera R."/>
            <person name="Culley D.E."/>
            <person name="Daum C."/>
            <person name="Ezra D."/>
            <person name="Gonzalez J.B."/>
            <person name="Henrissat B."/>
            <person name="Kuo A."/>
            <person name="Liang C."/>
            <person name="Lipzen A."/>
            <person name="Lutzoni F."/>
            <person name="Magnuson J."/>
            <person name="Mondo S."/>
            <person name="Nolan M."/>
            <person name="Ohm R."/>
            <person name="Pangilinan J."/>
            <person name="Park H.-J."/>
            <person name="Ramirez L."/>
            <person name="Alfaro M."/>
            <person name="Sun H."/>
            <person name="Tritt A."/>
            <person name="Yoshinaga Y."/>
            <person name="Zwiers L.-H."/>
            <person name="Turgeon B.G."/>
            <person name="Goodwin S.B."/>
            <person name="Spatafora J.W."/>
            <person name="Crous P.W."/>
            <person name="Grigoriev I.V."/>
        </authorList>
    </citation>
    <scope>NUCLEOTIDE SEQUENCE</scope>
    <source>
        <strain evidence="2 4">CBS 781.70</strain>
    </source>
</reference>
<feature type="region of interest" description="Disordered" evidence="1">
    <location>
        <begin position="19"/>
        <end position="120"/>
    </location>
</feature>
<organism evidence="2">
    <name type="scientific">Eremomyces bilateralis CBS 781.70</name>
    <dbReference type="NCBI Taxonomy" id="1392243"/>
    <lineage>
        <taxon>Eukaryota</taxon>
        <taxon>Fungi</taxon>
        <taxon>Dikarya</taxon>
        <taxon>Ascomycota</taxon>
        <taxon>Pezizomycotina</taxon>
        <taxon>Dothideomycetes</taxon>
        <taxon>Dothideomycetes incertae sedis</taxon>
        <taxon>Eremomycetales</taxon>
        <taxon>Eremomycetaceae</taxon>
        <taxon>Eremomyces</taxon>
    </lineage>
</organism>
<feature type="non-terminal residue" evidence="2">
    <location>
        <position position="1"/>
    </location>
</feature>
<dbReference type="Proteomes" id="UP000504638">
    <property type="component" value="Unplaced"/>
</dbReference>
<name>A0A6G1GA99_9PEZI</name>
<reference evidence="4" key="3">
    <citation type="submission" date="2025-04" db="UniProtKB">
        <authorList>
            <consortium name="RefSeq"/>
        </authorList>
    </citation>
    <scope>IDENTIFICATION</scope>
    <source>
        <strain evidence="4">CBS 781.70</strain>
    </source>
</reference>
<dbReference type="AlphaFoldDB" id="A0A6G1GA99"/>
<proteinExistence type="predicted"/>
<reference evidence="4" key="2">
    <citation type="submission" date="2020-04" db="EMBL/GenBank/DDBJ databases">
        <authorList>
            <consortium name="NCBI Genome Project"/>
        </authorList>
    </citation>
    <scope>NUCLEOTIDE SEQUENCE</scope>
    <source>
        <strain evidence="4">CBS 781.70</strain>
    </source>
</reference>
<gene>
    <name evidence="2 4" type="ORF">P152DRAFT_479970</name>
</gene>
<dbReference type="EMBL" id="ML975152">
    <property type="protein sequence ID" value="KAF1814840.1"/>
    <property type="molecule type" value="Genomic_DNA"/>
</dbReference>
<evidence type="ECO:0000313" key="3">
    <source>
        <dbReference type="Proteomes" id="UP000504638"/>
    </source>
</evidence>
<accession>A0A6G1GA99</accession>
<dbReference type="RefSeq" id="XP_033536471.1">
    <property type="nucleotide sequence ID" value="XM_033681740.1"/>
</dbReference>
<feature type="compositionally biased region" description="Basic residues" evidence="1">
    <location>
        <begin position="110"/>
        <end position="120"/>
    </location>
</feature>
<keyword evidence="3" id="KW-1185">Reference proteome</keyword>
<sequence>ASHINSAISARVSHQPRNIPINHNFSFSHHLPSPPPSLVSTPIPPLIPSHHGPQLVHPPPPLAKSPLRPPRRLRPRPRPRPPLVRGSDLLPAAGVRRGSGGGAIAGYKSGGKRKGVLGVS</sequence>
<feature type="compositionally biased region" description="Basic residues" evidence="1">
    <location>
        <begin position="69"/>
        <end position="79"/>
    </location>
</feature>
<feature type="compositionally biased region" description="Pro residues" evidence="1">
    <location>
        <begin position="32"/>
        <end position="47"/>
    </location>
</feature>
<evidence type="ECO:0000313" key="2">
    <source>
        <dbReference type="EMBL" id="KAF1814840.1"/>
    </source>
</evidence>
<evidence type="ECO:0000256" key="1">
    <source>
        <dbReference type="SAM" id="MobiDB-lite"/>
    </source>
</evidence>
<feature type="non-terminal residue" evidence="2">
    <location>
        <position position="120"/>
    </location>
</feature>
<dbReference type="GeneID" id="54422310"/>
<protein>
    <submittedName>
        <fullName evidence="2 4">Uncharacterized protein</fullName>
    </submittedName>
</protein>
<evidence type="ECO:0000313" key="4">
    <source>
        <dbReference type="RefSeq" id="XP_033536471.1"/>
    </source>
</evidence>